<dbReference type="EMBL" id="AZGF01000032">
    <property type="protein sequence ID" value="KRM09948.1"/>
    <property type="molecule type" value="Genomic_DNA"/>
</dbReference>
<dbReference type="Proteomes" id="UP000051820">
    <property type="component" value="Unassembled WGS sequence"/>
</dbReference>
<dbReference type="eggNOG" id="COG1595">
    <property type="taxonomic scope" value="Bacteria"/>
</dbReference>
<comment type="caution">
    <text evidence="1">The sequence shown here is derived from an EMBL/GenBank/DDBJ whole genome shotgun (WGS) entry which is preliminary data.</text>
</comment>
<dbReference type="GO" id="GO:0006352">
    <property type="term" value="P:DNA-templated transcription initiation"/>
    <property type="evidence" value="ECO:0007669"/>
    <property type="project" value="InterPro"/>
</dbReference>
<proteinExistence type="predicted"/>
<dbReference type="SUPFAM" id="SSF88946">
    <property type="entry name" value="Sigma2 domain of RNA polymerase sigma factors"/>
    <property type="match status" value="1"/>
</dbReference>
<evidence type="ECO:0000313" key="2">
    <source>
        <dbReference type="Proteomes" id="UP000051820"/>
    </source>
</evidence>
<evidence type="ECO:0000313" key="1">
    <source>
        <dbReference type="EMBL" id="KRM09948.1"/>
    </source>
</evidence>
<protein>
    <submittedName>
        <fullName evidence="1">Uncharacterized protein</fullName>
    </submittedName>
</protein>
<reference evidence="1 2" key="1">
    <citation type="journal article" date="2015" name="Genome Announc.">
        <title>Expanding the biotechnology potential of lactobacilli through comparative genomics of 213 strains and associated genera.</title>
        <authorList>
            <person name="Sun Z."/>
            <person name="Harris H.M."/>
            <person name="McCann A."/>
            <person name="Guo C."/>
            <person name="Argimon S."/>
            <person name="Zhang W."/>
            <person name="Yang X."/>
            <person name="Jeffery I.B."/>
            <person name="Cooney J.C."/>
            <person name="Kagawa T.F."/>
            <person name="Liu W."/>
            <person name="Song Y."/>
            <person name="Salvetti E."/>
            <person name="Wrobel A."/>
            <person name="Rasinkangas P."/>
            <person name="Parkhill J."/>
            <person name="Rea M.C."/>
            <person name="O'Sullivan O."/>
            <person name="Ritari J."/>
            <person name="Douillard F.P."/>
            <person name="Paul Ross R."/>
            <person name="Yang R."/>
            <person name="Briner A.E."/>
            <person name="Felis G.E."/>
            <person name="de Vos W.M."/>
            <person name="Barrangou R."/>
            <person name="Klaenhammer T.R."/>
            <person name="Caufield P.W."/>
            <person name="Cui Y."/>
            <person name="Zhang H."/>
            <person name="O'Toole P.W."/>
        </authorList>
    </citation>
    <scope>NUCLEOTIDE SEQUENCE [LARGE SCALE GENOMIC DNA]</scope>
    <source>
        <strain evidence="1 2">DSM 5007</strain>
    </source>
</reference>
<dbReference type="GO" id="GO:0003700">
    <property type="term" value="F:DNA-binding transcription factor activity"/>
    <property type="evidence" value="ECO:0007669"/>
    <property type="project" value="InterPro"/>
</dbReference>
<dbReference type="OrthoDB" id="2248780at2"/>
<dbReference type="AlphaFoldDB" id="A0A0R1W5T1"/>
<dbReference type="InterPro" id="IPR013325">
    <property type="entry name" value="RNA_pol_sigma_r2"/>
</dbReference>
<organism evidence="1 2">
    <name type="scientific">Paucilactobacillus suebicus DSM 5007 = KCTC 3549</name>
    <dbReference type="NCBI Taxonomy" id="1423807"/>
    <lineage>
        <taxon>Bacteria</taxon>
        <taxon>Bacillati</taxon>
        <taxon>Bacillota</taxon>
        <taxon>Bacilli</taxon>
        <taxon>Lactobacillales</taxon>
        <taxon>Lactobacillaceae</taxon>
        <taxon>Paucilactobacillus</taxon>
    </lineage>
</organism>
<sequence length="187" mass="22169">MNMEKQQAAYAFINSDNHEAVIYGAMKKIGITKSHPKYEDFSHEGWLTFVETYLNYQEEIDLDVQKFMNFVYWKIRWRLLDILRRENSQNTFHEFSLDNDSITDEIKDAQLFEIAIRNNDFNSLLYMDIFKRVYAASSVNEQRYLLGCVINHQSMTELARLHGVSKATVSHWKKNVQQRVQIMNEGL</sequence>
<dbReference type="PATRIC" id="fig|1423807.3.peg.1523"/>
<dbReference type="STRING" id="1423807.FD16_GL001488"/>
<gene>
    <name evidence="1" type="ORF">FD16_GL001488</name>
</gene>
<name>A0A0R1W5T1_9LACO</name>
<keyword evidence="2" id="KW-1185">Reference proteome</keyword>
<accession>A0A0R1W5T1</accession>